<name>A0A3A8ICN0_9BACT</name>
<feature type="signal peptide" evidence="1">
    <location>
        <begin position="1"/>
        <end position="22"/>
    </location>
</feature>
<dbReference type="EMBL" id="RAVZ01000227">
    <property type="protein sequence ID" value="RKG80406.1"/>
    <property type="molecule type" value="Genomic_DNA"/>
</dbReference>
<evidence type="ECO:0000313" key="2">
    <source>
        <dbReference type="EMBL" id="RKG80406.1"/>
    </source>
</evidence>
<feature type="chain" id="PRO_5017417054" evidence="1">
    <location>
        <begin position="23"/>
        <end position="157"/>
    </location>
</feature>
<comment type="caution">
    <text evidence="2">The sequence shown here is derived from an EMBL/GenBank/DDBJ whole genome shotgun (WGS) entry which is preliminary data.</text>
</comment>
<proteinExistence type="predicted"/>
<keyword evidence="1" id="KW-0732">Signal</keyword>
<evidence type="ECO:0000256" key="1">
    <source>
        <dbReference type="SAM" id="SignalP"/>
    </source>
</evidence>
<dbReference type="AlphaFoldDB" id="A0A3A8ICN0"/>
<gene>
    <name evidence="2" type="ORF">D7V88_27515</name>
</gene>
<evidence type="ECO:0000313" key="3">
    <source>
        <dbReference type="Proteomes" id="UP000268094"/>
    </source>
</evidence>
<reference evidence="3" key="1">
    <citation type="submission" date="2018-09" db="EMBL/GenBank/DDBJ databases">
        <authorList>
            <person name="Livingstone P.G."/>
            <person name="Whitworth D.E."/>
        </authorList>
    </citation>
    <scope>NUCLEOTIDE SEQUENCE [LARGE SCALE GENOMIC DNA]</scope>
    <source>
        <strain evidence="3">CA054A</strain>
    </source>
</reference>
<sequence length="157" mass="16556">MHRGTRASIALAAALFPFCVIAAPVSVQVSRCESSVTDAPELTIERLQARTTFGLGKAAPLAAEKATVATTEDSADVLVVGKLSHKGPKFRLVYVLQSRQDPTLRTQLAYDFANPRLSDKGATSMGQDIFKAASALEEKRLAQAAAAPAVSPAPVSY</sequence>
<dbReference type="Proteomes" id="UP000268094">
    <property type="component" value="Unassembled WGS sequence"/>
</dbReference>
<protein>
    <submittedName>
        <fullName evidence="2">Uncharacterized protein</fullName>
    </submittedName>
</protein>
<feature type="non-terminal residue" evidence="2">
    <location>
        <position position="157"/>
    </location>
</feature>
<organism evidence="2 3">
    <name type="scientific">Corallococcus terminator</name>
    <dbReference type="NCBI Taxonomy" id="2316733"/>
    <lineage>
        <taxon>Bacteria</taxon>
        <taxon>Pseudomonadati</taxon>
        <taxon>Myxococcota</taxon>
        <taxon>Myxococcia</taxon>
        <taxon>Myxococcales</taxon>
        <taxon>Cystobacterineae</taxon>
        <taxon>Myxococcaceae</taxon>
        <taxon>Corallococcus</taxon>
    </lineage>
</organism>
<accession>A0A3A8ICN0</accession>
<keyword evidence="3" id="KW-1185">Reference proteome</keyword>